<feature type="transmembrane region" description="Helical" evidence="1">
    <location>
        <begin position="7"/>
        <end position="24"/>
    </location>
</feature>
<dbReference type="AlphaFoldDB" id="A0AAU9BRT5"/>
<dbReference type="RefSeq" id="WP_317706155.1">
    <property type="nucleotide sequence ID" value="NZ_AP024714.1"/>
</dbReference>
<feature type="transmembrane region" description="Helical" evidence="1">
    <location>
        <begin position="195"/>
        <end position="218"/>
    </location>
</feature>
<evidence type="ECO:0000259" key="2">
    <source>
        <dbReference type="Pfam" id="PF13386"/>
    </source>
</evidence>
<evidence type="ECO:0000313" key="4">
    <source>
        <dbReference type="Proteomes" id="UP001321825"/>
    </source>
</evidence>
<dbReference type="PANTHER" id="PTHR42208:SF1">
    <property type="entry name" value="HEAVY METAL TRANSPORTER"/>
    <property type="match status" value="1"/>
</dbReference>
<evidence type="ECO:0000313" key="3">
    <source>
        <dbReference type="EMBL" id="BCX81221.1"/>
    </source>
</evidence>
<keyword evidence="4" id="KW-1185">Reference proteome</keyword>
<dbReference type="Pfam" id="PF13386">
    <property type="entry name" value="DsbD_2"/>
    <property type="match status" value="1"/>
</dbReference>
<keyword evidence="1" id="KW-0812">Transmembrane</keyword>
<feature type="domain" description="Urease accessory protein UreH-like transmembrane" evidence="2">
    <location>
        <begin position="44"/>
        <end position="239"/>
    </location>
</feature>
<evidence type="ECO:0000256" key="1">
    <source>
        <dbReference type="SAM" id="Phobius"/>
    </source>
</evidence>
<feature type="transmembrane region" description="Helical" evidence="1">
    <location>
        <begin position="115"/>
        <end position="139"/>
    </location>
</feature>
<protein>
    <recommendedName>
        <fullName evidence="2">Urease accessory protein UreH-like transmembrane domain-containing protein</fullName>
    </recommendedName>
</protein>
<accession>A0AAU9BRT5</accession>
<organism evidence="3 4">
    <name type="scientific">Methylomarinovum caldicuralii</name>
    <dbReference type="NCBI Taxonomy" id="438856"/>
    <lineage>
        <taxon>Bacteria</taxon>
        <taxon>Pseudomonadati</taxon>
        <taxon>Pseudomonadota</taxon>
        <taxon>Gammaproteobacteria</taxon>
        <taxon>Methylococcales</taxon>
        <taxon>Methylothermaceae</taxon>
        <taxon>Methylomarinovum</taxon>
    </lineage>
</organism>
<dbReference type="EMBL" id="AP024714">
    <property type="protein sequence ID" value="BCX81221.1"/>
    <property type="molecule type" value="Genomic_DNA"/>
</dbReference>
<dbReference type="PANTHER" id="PTHR42208">
    <property type="entry name" value="HEAVY METAL TRANSPORTER-RELATED"/>
    <property type="match status" value="1"/>
</dbReference>
<proteinExistence type="predicted"/>
<gene>
    <name evidence="3" type="ORF">MIT9_P0799</name>
</gene>
<dbReference type="InterPro" id="IPR008972">
    <property type="entry name" value="Cupredoxin"/>
</dbReference>
<dbReference type="InterPro" id="IPR039447">
    <property type="entry name" value="UreH-like_TM_dom"/>
</dbReference>
<feature type="transmembrane region" description="Helical" evidence="1">
    <location>
        <begin position="89"/>
        <end position="109"/>
    </location>
</feature>
<sequence>MPATLKRWLGLAFGLLGILFIVWLDARSGFHGHRPLSQVNYTLALMIGFMTSFHCVGMCGALVLSYTTQDAALGRPRYLSHFWYGLGKTLSYTAIGAAFATLGGIIAFTPGLRGAIAIAAGIFLILFGLNLLGIIRLRVQLRTPPALMRFLGRQYKKHSHPFVIGLLNGLMIVCGPLQAMYILAAGTGDPLQGAALLFCFGIGTLPLMLGFGIFASTLAKSVGPVLVKFSSVVVILMGAVMLNRGLILTRSDYDLASLIARAETWVSQMRSPAKPLRIIRMQVNAEDFEPDHFVLQVGTPVRWEIEVAENAFCRSELEVPSFGLKIALTPGSHAVEFAPPRTGLILWRCTEPQRWGAFTVQ</sequence>
<feature type="transmembrane region" description="Helical" evidence="1">
    <location>
        <begin position="225"/>
        <end position="242"/>
    </location>
</feature>
<name>A0AAU9BRT5_9GAMM</name>
<dbReference type="KEGG" id="mcau:MIT9_P0799"/>
<reference evidence="4" key="1">
    <citation type="journal article" date="2024" name="Int. J. Syst. Evol. Microbiol.">
        <title>Methylomarinovum tepidoasis sp. nov., a moderately thermophilic methanotroph of the family Methylothermaceae isolated from a deep-sea hydrothermal field.</title>
        <authorList>
            <person name="Hirayama H."/>
            <person name="Takaki Y."/>
            <person name="Abe M."/>
            <person name="Miyazaki M."/>
            <person name="Uematsu K."/>
            <person name="Matsui Y."/>
            <person name="Takai K."/>
        </authorList>
    </citation>
    <scope>NUCLEOTIDE SEQUENCE [LARGE SCALE GENOMIC DNA]</scope>
    <source>
        <strain evidence="4">IT-9</strain>
    </source>
</reference>
<feature type="transmembrane region" description="Helical" evidence="1">
    <location>
        <begin position="160"/>
        <end position="183"/>
    </location>
</feature>
<keyword evidence="1" id="KW-1133">Transmembrane helix</keyword>
<keyword evidence="1" id="KW-0472">Membrane</keyword>
<dbReference type="Proteomes" id="UP001321825">
    <property type="component" value="Chromosome"/>
</dbReference>
<dbReference type="Gene3D" id="2.60.40.420">
    <property type="entry name" value="Cupredoxins - blue copper proteins"/>
    <property type="match status" value="1"/>
</dbReference>
<feature type="transmembrane region" description="Helical" evidence="1">
    <location>
        <begin position="44"/>
        <end position="68"/>
    </location>
</feature>